<protein>
    <submittedName>
        <fullName evidence="7">Uncharacterized protein</fullName>
    </submittedName>
</protein>
<organism evidence="7 8">
    <name type="scientific">Brassica carinata</name>
    <name type="common">Ethiopian mustard</name>
    <name type="synonym">Abyssinian cabbage</name>
    <dbReference type="NCBI Taxonomy" id="52824"/>
    <lineage>
        <taxon>Eukaryota</taxon>
        <taxon>Viridiplantae</taxon>
        <taxon>Streptophyta</taxon>
        <taxon>Embryophyta</taxon>
        <taxon>Tracheophyta</taxon>
        <taxon>Spermatophyta</taxon>
        <taxon>Magnoliopsida</taxon>
        <taxon>eudicotyledons</taxon>
        <taxon>Gunneridae</taxon>
        <taxon>Pentapetalae</taxon>
        <taxon>rosids</taxon>
        <taxon>malvids</taxon>
        <taxon>Brassicales</taxon>
        <taxon>Brassicaceae</taxon>
        <taxon>Brassiceae</taxon>
        <taxon>Brassica</taxon>
    </lineage>
</organism>
<dbReference type="CDD" id="cd01837">
    <property type="entry name" value="SGNH_plant_lipase_like"/>
    <property type="match status" value="1"/>
</dbReference>
<reference evidence="7 8" key="1">
    <citation type="submission" date="2020-02" db="EMBL/GenBank/DDBJ databases">
        <authorList>
            <person name="Ma Q."/>
            <person name="Huang Y."/>
            <person name="Song X."/>
            <person name="Pei D."/>
        </authorList>
    </citation>
    <scope>NUCLEOTIDE SEQUENCE [LARGE SCALE GENOMIC DNA]</scope>
    <source>
        <strain evidence="7">Sxm20200214</strain>
        <tissue evidence="7">Leaf</tissue>
    </source>
</reference>
<evidence type="ECO:0000256" key="2">
    <source>
        <dbReference type="ARBA" id="ARBA00022729"/>
    </source>
</evidence>
<keyword evidence="5" id="KW-0175">Coiled coil</keyword>
<dbReference type="Proteomes" id="UP000886595">
    <property type="component" value="Unassembled WGS sequence"/>
</dbReference>
<dbReference type="AlphaFoldDB" id="A0A8X7V4B1"/>
<gene>
    <name evidence="7" type="ORF">Bca52824_036983</name>
</gene>
<dbReference type="OrthoDB" id="1600564at2759"/>
<keyword evidence="8" id="KW-1185">Reference proteome</keyword>
<dbReference type="GO" id="GO:0016788">
    <property type="term" value="F:hydrolase activity, acting on ester bonds"/>
    <property type="evidence" value="ECO:0007669"/>
    <property type="project" value="InterPro"/>
</dbReference>
<accession>A0A8X7V4B1</accession>
<dbReference type="Gene3D" id="3.40.50.1110">
    <property type="entry name" value="SGNH hydrolase"/>
    <property type="match status" value="1"/>
</dbReference>
<feature type="coiled-coil region" evidence="5">
    <location>
        <begin position="244"/>
        <end position="271"/>
    </location>
</feature>
<dbReference type="PANTHER" id="PTHR22835">
    <property type="entry name" value="ZINC FINGER FYVE DOMAIN CONTAINING PROTEIN"/>
    <property type="match status" value="1"/>
</dbReference>
<evidence type="ECO:0000256" key="4">
    <source>
        <dbReference type="ARBA" id="ARBA00023180"/>
    </source>
</evidence>
<dbReference type="Pfam" id="PF00657">
    <property type="entry name" value="Lipase_GDSL"/>
    <property type="match status" value="1"/>
</dbReference>
<keyword evidence="4" id="KW-0325">Glycoprotein</keyword>
<keyword evidence="2 6" id="KW-0732">Signal</keyword>
<dbReference type="InterPro" id="IPR001087">
    <property type="entry name" value="GDSL"/>
</dbReference>
<comment type="similarity">
    <text evidence="1">Belongs to the 'GDSL' lipolytic enzyme family.</text>
</comment>
<evidence type="ECO:0000256" key="3">
    <source>
        <dbReference type="ARBA" id="ARBA00022801"/>
    </source>
</evidence>
<evidence type="ECO:0000256" key="5">
    <source>
        <dbReference type="SAM" id="Coils"/>
    </source>
</evidence>
<dbReference type="InterPro" id="IPR036514">
    <property type="entry name" value="SGNH_hydro_sf"/>
</dbReference>
<dbReference type="PANTHER" id="PTHR22835:SF219">
    <property type="entry name" value="GDSL-LIKE LIPASE_ACYLHYDROLASE"/>
    <property type="match status" value="1"/>
</dbReference>
<evidence type="ECO:0000313" key="8">
    <source>
        <dbReference type="Proteomes" id="UP000886595"/>
    </source>
</evidence>
<evidence type="ECO:0000256" key="1">
    <source>
        <dbReference type="ARBA" id="ARBA00008668"/>
    </source>
</evidence>
<feature type="signal peptide" evidence="6">
    <location>
        <begin position="1"/>
        <end position="30"/>
    </location>
</feature>
<evidence type="ECO:0000313" key="7">
    <source>
        <dbReference type="EMBL" id="KAG2300511.1"/>
    </source>
</evidence>
<comment type="caution">
    <text evidence="7">The sequence shown here is derived from an EMBL/GenBank/DDBJ whole genome shotgun (WGS) entry which is preliminary data.</text>
</comment>
<dbReference type="SUPFAM" id="SSF52266">
    <property type="entry name" value="SGNH hydrolase"/>
    <property type="match status" value="1"/>
</dbReference>
<proteinExistence type="inferred from homology"/>
<sequence length="371" mass="41055">MKSDLERARLVVYSAVSTWLLLCLLTVTTAAPVQRKCTFPAIYNFGDSNSDTGGISAAFEPISAPYGQGFFHKPAGRDSDGRLTIDFIAERVGVPYLSAYLNSLGSNFRHGANFATARSLDMQIAQFNQFKARSAELFSQTKIRSEREKLPRPEEFAKALYTFDIGQNDLSVGFRTMSVDQLKATIPDIVSHLASAVRTIYQQGGRTFWIHNTGPFGCLPVNMFYMGTPAPGYLDKSGCVKAQNEMAMEFNRNLKETVANLRKELNQAAITSVDMYSAKYEMMSNPKSLGFANPLKVCCGYHEKYDHIWCGTKGKVNNTEIYGAPCSNPAKAVSWDGVHYTEAANKYVADRTLGGLLTDPPVPITRACYRQ</sequence>
<feature type="chain" id="PRO_5036459715" evidence="6">
    <location>
        <begin position="31"/>
        <end position="371"/>
    </location>
</feature>
<dbReference type="InterPro" id="IPR035669">
    <property type="entry name" value="SGNH_plant_lipase-like"/>
</dbReference>
<dbReference type="EMBL" id="JAAMPC010000008">
    <property type="protein sequence ID" value="KAG2300511.1"/>
    <property type="molecule type" value="Genomic_DNA"/>
</dbReference>
<keyword evidence="3" id="KW-0378">Hydrolase</keyword>
<evidence type="ECO:0000256" key="6">
    <source>
        <dbReference type="SAM" id="SignalP"/>
    </source>
</evidence>
<name>A0A8X7V4B1_BRACI</name>